<gene>
    <name evidence="2" type="ORF">METZ01_LOCUS256293</name>
</gene>
<sequence>MKDIFRILLISLLSFTIISCSKKDESSSSSGSNIQLSNIKANLAGKSLFISTGNKSTYSTTNKSSSTNRSQYKSDSQLENTSLFALSTDSQLDYGILSDYKLEIDELIPYSNNEYAIATLSYGTYLDYDSEYNQNIRDLNCGILNIEISKTSVSCLAEGIVIPNIYHRVMYGYAGKINESVIIGKNDELFFSSIASDSFKQTTDLKCSSGNQCLYKYNPVNKTTVKLNEGNDYSQFILLNNNHVVFKSTPSKVYAALLLIDNNNELTTIASTTISDSDANDSSIDPYHIISGDHISVFHQEGKIFEKDIFTITRYENSKIRKTYI</sequence>
<dbReference type="PROSITE" id="PS51257">
    <property type="entry name" value="PROKAR_LIPOPROTEIN"/>
    <property type="match status" value="1"/>
</dbReference>
<dbReference type="EMBL" id="UINC01069790">
    <property type="protein sequence ID" value="SVC03439.1"/>
    <property type="molecule type" value="Genomic_DNA"/>
</dbReference>
<reference evidence="2" key="1">
    <citation type="submission" date="2018-05" db="EMBL/GenBank/DDBJ databases">
        <authorList>
            <person name="Lanie J.A."/>
            <person name="Ng W.-L."/>
            <person name="Kazmierczak K.M."/>
            <person name="Andrzejewski T.M."/>
            <person name="Davidsen T.M."/>
            <person name="Wayne K.J."/>
            <person name="Tettelin H."/>
            <person name="Glass J.I."/>
            <person name="Rusch D."/>
            <person name="Podicherti R."/>
            <person name="Tsui H.-C.T."/>
            <person name="Winkler M.E."/>
        </authorList>
    </citation>
    <scope>NUCLEOTIDE SEQUENCE</scope>
</reference>
<evidence type="ECO:0000313" key="2">
    <source>
        <dbReference type="EMBL" id="SVC03439.1"/>
    </source>
</evidence>
<evidence type="ECO:0000256" key="1">
    <source>
        <dbReference type="SAM" id="MobiDB-lite"/>
    </source>
</evidence>
<feature type="compositionally biased region" description="Low complexity" evidence="1">
    <location>
        <begin position="55"/>
        <end position="70"/>
    </location>
</feature>
<dbReference type="AlphaFoldDB" id="A0A382IVV3"/>
<name>A0A382IVV3_9ZZZZ</name>
<accession>A0A382IVV3</accession>
<protein>
    <recommendedName>
        <fullName evidence="3">Lipoprotein</fullName>
    </recommendedName>
</protein>
<evidence type="ECO:0008006" key="3">
    <source>
        <dbReference type="Google" id="ProtNLM"/>
    </source>
</evidence>
<organism evidence="2">
    <name type="scientific">marine metagenome</name>
    <dbReference type="NCBI Taxonomy" id="408172"/>
    <lineage>
        <taxon>unclassified sequences</taxon>
        <taxon>metagenomes</taxon>
        <taxon>ecological metagenomes</taxon>
    </lineage>
</organism>
<proteinExistence type="predicted"/>
<feature type="region of interest" description="Disordered" evidence="1">
    <location>
        <begin position="55"/>
        <end position="74"/>
    </location>
</feature>
<feature type="non-terminal residue" evidence="2">
    <location>
        <position position="325"/>
    </location>
</feature>